<dbReference type="PANTHER" id="PTHR43877">
    <property type="entry name" value="AMINOALKYLPHOSPHONATE N-ACETYLTRANSFERASE-RELATED-RELATED"/>
    <property type="match status" value="1"/>
</dbReference>
<organism evidence="4 5">
    <name type="scientific">Undibacterium jejuense</name>
    <dbReference type="NCBI Taxonomy" id="1344949"/>
    <lineage>
        <taxon>Bacteria</taxon>
        <taxon>Pseudomonadati</taxon>
        <taxon>Pseudomonadota</taxon>
        <taxon>Betaproteobacteria</taxon>
        <taxon>Burkholderiales</taxon>
        <taxon>Oxalobacteraceae</taxon>
        <taxon>Undibacterium</taxon>
    </lineage>
</organism>
<keyword evidence="2" id="KW-0012">Acyltransferase</keyword>
<accession>A0A923HM28</accession>
<dbReference type="GO" id="GO:0016747">
    <property type="term" value="F:acyltransferase activity, transferring groups other than amino-acyl groups"/>
    <property type="evidence" value="ECO:0007669"/>
    <property type="project" value="InterPro"/>
</dbReference>
<dbReference type="InterPro" id="IPR050832">
    <property type="entry name" value="Bact_Acetyltransf"/>
</dbReference>
<keyword evidence="1" id="KW-0808">Transferase</keyword>
<dbReference type="CDD" id="cd04301">
    <property type="entry name" value="NAT_SF"/>
    <property type="match status" value="1"/>
</dbReference>
<dbReference type="RefSeq" id="WP_186912033.1">
    <property type="nucleotide sequence ID" value="NZ_JACOFV010000006.1"/>
</dbReference>
<dbReference type="AlphaFoldDB" id="A0A923HM28"/>
<dbReference type="Proteomes" id="UP000634011">
    <property type="component" value="Unassembled WGS sequence"/>
</dbReference>
<dbReference type="InterPro" id="IPR016181">
    <property type="entry name" value="Acyl_CoA_acyltransferase"/>
</dbReference>
<dbReference type="PROSITE" id="PS51186">
    <property type="entry name" value="GNAT"/>
    <property type="match status" value="1"/>
</dbReference>
<evidence type="ECO:0000256" key="1">
    <source>
        <dbReference type="ARBA" id="ARBA00022679"/>
    </source>
</evidence>
<comment type="caution">
    <text evidence="4">The sequence shown here is derived from an EMBL/GenBank/DDBJ whole genome shotgun (WGS) entry which is preliminary data.</text>
</comment>
<protein>
    <submittedName>
        <fullName evidence="4">GNAT family N-acetyltransferase</fullName>
    </submittedName>
</protein>
<sequence>MTIKPQHGYHLRVSRPEDATQLSVLALQVWLHTYAWNGISGIIADYVLAELTPAKFATILEDPRQHVFVAQRDENLLGFAVINSAAPCPYGDTKAIELATLYVQEHFIGTGLGTALIQAAQHWAYDQHQCPLWLKVNAQNHRAIGFYESHSYSKTGSIDFVLGGQRHENYVMLGSPILVVDAQRK</sequence>
<evidence type="ECO:0000256" key="2">
    <source>
        <dbReference type="ARBA" id="ARBA00023315"/>
    </source>
</evidence>
<proteinExistence type="predicted"/>
<evidence type="ECO:0000313" key="5">
    <source>
        <dbReference type="Proteomes" id="UP000634011"/>
    </source>
</evidence>
<reference evidence="4" key="1">
    <citation type="submission" date="2020-08" db="EMBL/GenBank/DDBJ databases">
        <title>Novel species isolated from subtropical streams in China.</title>
        <authorList>
            <person name="Lu H."/>
        </authorList>
    </citation>
    <scope>NUCLEOTIDE SEQUENCE</scope>
    <source>
        <strain evidence="4">KACC 12607</strain>
    </source>
</reference>
<name>A0A923HM28_9BURK</name>
<dbReference type="InterPro" id="IPR000182">
    <property type="entry name" value="GNAT_dom"/>
</dbReference>
<evidence type="ECO:0000313" key="4">
    <source>
        <dbReference type="EMBL" id="MBC3862116.1"/>
    </source>
</evidence>
<keyword evidence="5" id="KW-1185">Reference proteome</keyword>
<evidence type="ECO:0000259" key="3">
    <source>
        <dbReference type="PROSITE" id="PS51186"/>
    </source>
</evidence>
<dbReference type="EMBL" id="JACOFV010000006">
    <property type="protein sequence ID" value="MBC3862116.1"/>
    <property type="molecule type" value="Genomic_DNA"/>
</dbReference>
<dbReference type="Pfam" id="PF00583">
    <property type="entry name" value="Acetyltransf_1"/>
    <property type="match status" value="1"/>
</dbReference>
<feature type="domain" description="N-acetyltransferase" evidence="3">
    <location>
        <begin position="9"/>
        <end position="185"/>
    </location>
</feature>
<gene>
    <name evidence="4" type="ORF">H8K32_08410</name>
</gene>
<dbReference type="SUPFAM" id="SSF55729">
    <property type="entry name" value="Acyl-CoA N-acyltransferases (Nat)"/>
    <property type="match status" value="1"/>
</dbReference>
<dbReference type="Gene3D" id="3.40.630.30">
    <property type="match status" value="1"/>
</dbReference>